<organism evidence="5 6">
    <name type="scientific">Alteriqipengyuania lutimaris</name>
    <dbReference type="NCBI Taxonomy" id="1538146"/>
    <lineage>
        <taxon>Bacteria</taxon>
        <taxon>Pseudomonadati</taxon>
        <taxon>Pseudomonadota</taxon>
        <taxon>Alphaproteobacteria</taxon>
        <taxon>Sphingomonadales</taxon>
        <taxon>Erythrobacteraceae</taxon>
        <taxon>Alteriqipengyuania</taxon>
    </lineage>
</organism>
<keyword evidence="6" id="KW-1185">Reference proteome</keyword>
<proteinExistence type="inferred from homology"/>
<dbReference type="InterPro" id="IPR050834">
    <property type="entry name" value="Glycosyltransf_2"/>
</dbReference>
<accession>A0A395LPT3</accession>
<dbReference type="InterPro" id="IPR029044">
    <property type="entry name" value="Nucleotide-diphossugar_trans"/>
</dbReference>
<dbReference type="AlphaFoldDB" id="A0A395LPT3"/>
<evidence type="ECO:0000313" key="6">
    <source>
        <dbReference type="Proteomes" id="UP000254101"/>
    </source>
</evidence>
<keyword evidence="3 5" id="KW-0808">Transferase</keyword>
<dbReference type="PANTHER" id="PTHR43685:SF5">
    <property type="entry name" value="GLYCOSYLTRANSFERASE EPSE-RELATED"/>
    <property type="match status" value="1"/>
</dbReference>
<evidence type="ECO:0000256" key="3">
    <source>
        <dbReference type="ARBA" id="ARBA00022679"/>
    </source>
</evidence>
<dbReference type="Pfam" id="PF00535">
    <property type="entry name" value="Glycos_transf_2"/>
    <property type="match status" value="1"/>
</dbReference>
<dbReference type="Gene3D" id="3.90.550.10">
    <property type="entry name" value="Spore Coat Polysaccharide Biosynthesis Protein SpsA, Chain A"/>
    <property type="match status" value="1"/>
</dbReference>
<evidence type="ECO:0000259" key="4">
    <source>
        <dbReference type="Pfam" id="PF00535"/>
    </source>
</evidence>
<sequence>MKVTIGLPFYNAEKDLPDAIRSIFAQTHQDWELILVDDGSTDRSLDIARSVDDPRVRVISDGENRRLAARLNQIVDEAQTPVIVRMDADDLMATDRIERQLAVLESMPQVDLVSTGLVSIDDDDQPFGARSHPASTMTREDLLRKAGTGIVHASVIGRRAWFQRNRYDPTYPSAQDYELWLRSSSKDDLAVHIIREPLYFVRELGSVTAAKMFRAYRMDRRSLRRNRRTVGEARYILRSFLKTGALAAIVATGRLEWLTRRRSQPMDDPALAAWVRSEIAKIRAHDVPGL</sequence>
<comment type="similarity">
    <text evidence="1">Belongs to the glycosyltransferase 2 family.</text>
</comment>
<dbReference type="CDD" id="cd00761">
    <property type="entry name" value="Glyco_tranf_GTA_type"/>
    <property type="match status" value="1"/>
</dbReference>
<keyword evidence="2" id="KW-0328">Glycosyltransferase</keyword>
<dbReference type="SUPFAM" id="SSF53448">
    <property type="entry name" value="Nucleotide-diphospho-sugar transferases"/>
    <property type="match status" value="1"/>
</dbReference>
<protein>
    <submittedName>
        <fullName evidence="5">Glycosyltransferase family 2 protein</fullName>
    </submittedName>
</protein>
<dbReference type="PANTHER" id="PTHR43685">
    <property type="entry name" value="GLYCOSYLTRANSFERASE"/>
    <property type="match status" value="1"/>
</dbReference>
<comment type="caution">
    <text evidence="5">The sequence shown here is derived from an EMBL/GenBank/DDBJ whole genome shotgun (WGS) entry which is preliminary data.</text>
</comment>
<evidence type="ECO:0000256" key="1">
    <source>
        <dbReference type="ARBA" id="ARBA00006739"/>
    </source>
</evidence>
<evidence type="ECO:0000256" key="2">
    <source>
        <dbReference type="ARBA" id="ARBA00022676"/>
    </source>
</evidence>
<name>A0A395LPT3_9SPHN</name>
<dbReference type="OrthoDB" id="9813349at2"/>
<dbReference type="InterPro" id="IPR001173">
    <property type="entry name" value="Glyco_trans_2-like"/>
</dbReference>
<evidence type="ECO:0000313" key="5">
    <source>
        <dbReference type="EMBL" id="RDS76720.1"/>
    </source>
</evidence>
<dbReference type="EMBL" id="QRBB01000001">
    <property type="protein sequence ID" value="RDS76720.1"/>
    <property type="molecule type" value="Genomic_DNA"/>
</dbReference>
<gene>
    <name evidence="5" type="ORF">DL238_03270</name>
</gene>
<feature type="domain" description="Glycosyltransferase 2-like" evidence="4">
    <location>
        <begin position="5"/>
        <end position="162"/>
    </location>
</feature>
<reference evidence="5 6" key="1">
    <citation type="submission" date="2018-07" db="EMBL/GenBank/DDBJ databases">
        <title>Erythrobacter nanhaiensis sp. nov., a novel member of the genus Erythrobacter isolated from the South China Sea.</title>
        <authorList>
            <person name="Chen X."/>
            <person name="Liu J."/>
        </authorList>
    </citation>
    <scope>NUCLEOTIDE SEQUENCE [LARGE SCALE GENOMIC DNA]</scope>
    <source>
        <strain evidence="5 6">S-5</strain>
    </source>
</reference>
<dbReference type="GO" id="GO:0016757">
    <property type="term" value="F:glycosyltransferase activity"/>
    <property type="evidence" value="ECO:0007669"/>
    <property type="project" value="UniProtKB-KW"/>
</dbReference>
<dbReference type="RefSeq" id="WP_115490944.1">
    <property type="nucleotide sequence ID" value="NZ_JACHWW010000001.1"/>
</dbReference>
<dbReference type="Proteomes" id="UP000254101">
    <property type="component" value="Unassembled WGS sequence"/>
</dbReference>